<protein>
    <recommendedName>
        <fullName evidence="5">Nickel/cobalt transporter regulator</fullName>
    </recommendedName>
</protein>
<evidence type="ECO:0000313" key="3">
    <source>
        <dbReference type="EMBL" id="GHG60362.1"/>
    </source>
</evidence>
<dbReference type="Gene3D" id="3.10.450.160">
    <property type="entry name" value="inner membrane protein cigr"/>
    <property type="match status" value="1"/>
</dbReference>
<evidence type="ECO:0008006" key="5">
    <source>
        <dbReference type="Google" id="ProtNLM"/>
    </source>
</evidence>
<accession>A0ABQ3KTQ4</accession>
<organism evidence="3 4">
    <name type="scientific">Alishewanella longhuensis</name>
    <dbReference type="NCBI Taxonomy" id="1091037"/>
    <lineage>
        <taxon>Bacteria</taxon>
        <taxon>Pseudomonadati</taxon>
        <taxon>Pseudomonadota</taxon>
        <taxon>Gammaproteobacteria</taxon>
        <taxon>Alteromonadales</taxon>
        <taxon>Alteromonadaceae</taxon>
        <taxon>Alishewanella</taxon>
    </lineage>
</organism>
<feature type="compositionally biased region" description="Basic and acidic residues" evidence="1">
    <location>
        <begin position="26"/>
        <end position="39"/>
    </location>
</feature>
<dbReference type="RefSeq" id="WP_189429560.1">
    <property type="nucleotide sequence ID" value="NZ_BNAO01000001.1"/>
</dbReference>
<keyword evidence="4" id="KW-1185">Reference proteome</keyword>
<feature type="chain" id="PRO_5045205951" description="Nickel/cobalt transporter regulator" evidence="2">
    <location>
        <begin position="22"/>
        <end position="103"/>
    </location>
</feature>
<dbReference type="Proteomes" id="UP000659697">
    <property type="component" value="Unassembled WGS sequence"/>
</dbReference>
<reference evidence="4" key="1">
    <citation type="journal article" date="2019" name="Int. J. Syst. Evol. Microbiol.">
        <title>The Global Catalogue of Microorganisms (GCM) 10K type strain sequencing project: providing services to taxonomists for standard genome sequencing and annotation.</title>
        <authorList>
            <consortium name="The Broad Institute Genomics Platform"/>
            <consortium name="The Broad Institute Genome Sequencing Center for Infectious Disease"/>
            <person name="Wu L."/>
            <person name="Ma J."/>
        </authorList>
    </citation>
    <scope>NUCLEOTIDE SEQUENCE [LARGE SCALE GENOMIC DNA]</scope>
    <source>
        <strain evidence="4">CGMCC 1.7003</strain>
    </source>
</reference>
<proteinExistence type="predicted"/>
<comment type="caution">
    <text evidence="3">The sequence shown here is derived from an EMBL/GenBank/DDBJ whole genome shotgun (WGS) entry which is preliminary data.</text>
</comment>
<feature type="region of interest" description="Disordered" evidence="1">
    <location>
        <begin position="26"/>
        <end position="49"/>
    </location>
</feature>
<sequence>MKTFMIVLCTSTLMFSQLVMAKPDHDKGLPPGLEKKLEKGQPLPPGWQKKLSAGQYLSDDYYRRSTLLKKPNADGIITIQIEGTVIELFHHTREIVRILDGKR</sequence>
<evidence type="ECO:0000256" key="1">
    <source>
        <dbReference type="SAM" id="MobiDB-lite"/>
    </source>
</evidence>
<feature type="signal peptide" evidence="2">
    <location>
        <begin position="1"/>
        <end position="21"/>
    </location>
</feature>
<keyword evidence="2" id="KW-0732">Signal</keyword>
<evidence type="ECO:0000256" key="2">
    <source>
        <dbReference type="SAM" id="SignalP"/>
    </source>
</evidence>
<evidence type="ECO:0000313" key="4">
    <source>
        <dbReference type="Proteomes" id="UP000659697"/>
    </source>
</evidence>
<gene>
    <name evidence="3" type="ORF">GCM10010919_03770</name>
</gene>
<dbReference type="EMBL" id="BNAO01000001">
    <property type="protein sequence ID" value="GHG60362.1"/>
    <property type="molecule type" value="Genomic_DNA"/>
</dbReference>
<name>A0ABQ3KTQ4_9ALTE</name>